<dbReference type="Gene3D" id="2.40.10.170">
    <property type="match status" value="1"/>
</dbReference>
<dbReference type="InterPro" id="IPR042215">
    <property type="entry name" value="CarD-like_C"/>
</dbReference>
<dbReference type="Gene3D" id="1.20.58.1290">
    <property type="entry name" value="CarD-like, C-terminal domain"/>
    <property type="match status" value="1"/>
</dbReference>
<dbReference type="OrthoDB" id="9786074at2"/>
<keyword evidence="3" id="KW-1185">Reference proteome</keyword>
<evidence type="ECO:0000313" key="3">
    <source>
        <dbReference type="Proteomes" id="UP000188993"/>
    </source>
</evidence>
<dbReference type="InterPro" id="IPR036101">
    <property type="entry name" value="CarD-like/TRCF_RID_sf"/>
</dbReference>
<gene>
    <name evidence="2" type="ORF">BW727_100066</name>
</gene>
<protein>
    <recommendedName>
        <fullName evidence="1">CarD-like/TRCF RNAP-interacting domain-containing protein</fullName>
    </recommendedName>
</protein>
<dbReference type="InterPro" id="IPR052531">
    <property type="entry name" value="CarD-like_regulator"/>
</dbReference>
<proteinExistence type="predicted"/>
<dbReference type="STRING" id="708126.BW727_100066"/>
<sequence>MYQVEDYIIYGNEGVCQIEAIEMLDLLKSGKEKAYYVLQPVYRNGTVYTPVDTKVFMRHVITEEAANDLIDQMPSIRAEASGPTNASILKNKYTAAIQENNATDLIQLIKSIYKKAAIAQEKNKKMGQTDKFFLRKSEDLLYGELAVALDMPRNRVRDHVEQRLADLARK</sequence>
<dbReference type="AlphaFoldDB" id="A0A1S6ILR7"/>
<dbReference type="GO" id="GO:0009303">
    <property type="term" value="P:rRNA transcription"/>
    <property type="evidence" value="ECO:0007669"/>
    <property type="project" value="TreeGrafter"/>
</dbReference>
<name>A0A1S6ILR7_9LACT</name>
<dbReference type="Pfam" id="PF02559">
    <property type="entry name" value="CarD_TRCF_RID"/>
    <property type="match status" value="1"/>
</dbReference>
<dbReference type="SMART" id="SM01058">
    <property type="entry name" value="CarD_TRCF"/>
    <property type="match status" value="1"/>
</dbReference>
<organism evidence="2 3">
    <name type="scientific">Jeotgalibaca dankookensis</name>
    <dbReference type="NCBI Taxonomy" id="708126"/>
    <lineage>
        <taxon>Bacteria</taxon>
        <taxon>Bacillati</taxon>
        <taxon>Bacillota</taxon>
        <taxon>Bacilli</taxon>
        <taxon>Lactobacillales</taxon>
        <taxon>Carnobacteriaceae</taxon>
        <taxon>Jeotgalibaca</taxon>
    </lineage>
</organism>
<accession>A0A1S6ILR7</accession>
<evidence type="ECO:0000313" key="2">
    <source>
        <dbReference type="EMBL" id="AQS52476.1"/>
    </source>
</evidence>
<dbReference type="EMBL" id="CP019728">
    <property type="protein sequence ID" value="AQS52476.1"/>
    <property type="molecule type" value="Genomic_DNA"/>
</dbReference>
<reference evidence="2 3" key="1">
    <citation type="journal article" date="2014" name="Int. J. Syst. Evol. Microbiol.">
        <title>Jeotgalibaca dankookensis gen. nov., sp. nov., a member of the family Carnobacteriaceae, isolated from seujeot (Korean traditional food).</title>
        <authorList>
            <person name="Lee D.G."/>
            <person name="Trujillo M.E."/>
            <person name="Kang H."/>
            <person name="Ahn T.Y."/>
        </authorList>
    </citation>
    <scope>NUCLEOTIDE SEQUENCE [LARGE SCALE GENOMIC DNA]</scope>
    <source>
        <strain evidence="2 3">EX-07</strain>
    </source>
</reference>
<dbReference type="SUPFAM" id="SSF141259">
    <property type="entry name" value="CarD-like"/>
    <property type="match status" value="1"/>
</dbReference>
<evidence type="ECO:0000259" key="1">
    <source>
        <dbReference type="SMART" id="SM01058"/>
    </source>
</evidence>
<dbReference type="Proteomes" id="UP000188993">
    <property type="component" value="Chromosome"/>
</dbReference>
<feature type="domain" description="CarD-like/TRCF RNAP-interacting" evidence="1">
    <location>
        <begin position="1"/>
        <end position="113"/>
    </location>
</feature>
<dbReference type="KEGG" id="jda:BW727_100066"/>
<dbReference type="PANTHER" id="PTHR38447">
    <property type="entry name" value="TRANSCRIPTION FACTOR YDEB-RELATED"/>
    <property type="match status" value="1"/>
</dbReference>
<dbReference type="PANTHER" id="PTHR38447:SF1">
    <property type="entry name" value="RNA POLYMERASE-BINDING TRANSCRIPTION FACTOR CARD"/>
    <property type="match status" value="1"/>
</dbReference>
<dbReference type="InterPro" id="IPR003711">
    <property type="entry name" value="CarD-like/TRCF_RID"/>
</dbReference>
<dbReference type="RefSeq" id="WP_062470675.1">
    <property type="nucleotide sequence ID" value="NZ_BBYN01000022.1"/>
</dbReference>